<gene>
    <name evidence="2" type="ORF">LCGC14_1590760</name>
</gene>
<sequence>MAKTNWHMSATFIAAFKACAMRAYYKYVHGIVPDEDSDALRTGTNWHAILEIMGMEPGTECPNLKNAKFHDGSCALCEGTGTLPDDIMDAVIRTLNAAYDEVPVYKTREEWLTERAILLYTVAGYNWRWADDDLEVVATEIPFELELHDADGKVIPNVIIPGKIDKLLRNKHGKLFVGEHKSTGKAIDSGSSYWSHLTMDTQTTLYIYAARKLQQSGKLVEYGIFPDDDLISAVYYDVWHKPQTRPKKLTQAESKKFCETDGEYMGKKFNVTGSVGDVEDLLR</sequence>
<dbReference type="EMBL" id="LAZR01012626">
    <property type="protein sequence ID" value="KKM25849.1"/>
    <property type="molecule type" value="Genomic_DNA"/>
</dbReference>
<reference evidence="2" key="1">
    <citation type="journal article" date="2015" name="Nature">
        <title>Complex archaea that bridge the gap between prokaryotes and eukaryotes.</title>
        <authorList>
            <person name="Spang A."/>
            <person name="Saw J.H."/>
            <person name="Jorgensen S.L."/>
            <person name="Zaremba-Niedzwiedzka K."/>
            <person name="Martijn J."/>
            <person name="Lind A.E."/>
            <person name="van Eijk R."/>
            <person name="Schleper C."/>
            <person name="Guy L."/>
            <person name="Ettema T.J."/>
        </authorList>
    </citation>
    <scope>NUCLEOTIDE SEQUENCE</scope>
</reference>
<dbReference type="Pfam" id="PF12705">
    <property type="entry name" value="PDDEXK_1"/>
    <property type="match status" value="1"/>
</dbReference>
<feature type="non-terminal residue" evidence="2">
    <location>
        <position position="283"/>
    </location>
</feature>
<dbReference type="InterPro" id="IPR038726">
    <property type="entry name" value="PDDEXK_AddAB-type"/>
</dbReference>
<evidence type="ECO:0000313" key="2">
    <source>
        <dbReference type="EMBL" id="KKM25849.1"/>
    </source>
</evidence>
<proteinExistence type="predicted"/>
<feature type="domain" description="PD-(D/E)XK endonuclease-like" evidence="1">
    <location>
        <begin position="7"/>
        <end position="252"/>
    </location>
</feature>
<protein>
    <recommendedName>
        <fullName evidence="1">PD-(D/E)XK endonuclease-like domain-containing protein</fullName>
    </recommendedName>
</protein>
<accession>A0A0F9J0A3</accession>
<evidence type="ECO:0000259" key="1">
    <source>
        <dbReference type="Pfam" id="PF12705"/>
    </source>
</evidence>
<organism evidence="2">
    <name type="scientific">marine sediment metagenome</name>
    <dbReference type="NCBI Taxonomy" id="412755"/>
    <lineage>
        <taxon>unclassified sequences</taxon>
        <taxon>metagenomes</taxon>
        <taxon>ecological metagenomes</taxon>
    </lineage>
</organism>
<name>A0A0F9J0A3_9ZZZZ</name>
<comment type="caution">
    <text evidence="2">The sequence shown here is derived from an EMBL/GenBank/DDBJ whole genome shotgun (WGS) entry which is preliminary data.</text>
</comment>
<dbReference type="AlphaFoldDB" id="A0A0F9J0A3"/>